<comment type="caution">
    <text evidence="2">The sequence shown here is derived from an EMBL/GenBank/DDBJ whole genome shotgun (WGS) entry which is preliminary data.</text>
</comment>
<protein>
    <submittedName>
        <fullName evidence="2">Uncharacterized protein</fullName>
    </submittedName>
</protein>
<dbReference type="PRINTS" id="PR01217">
    <property type="entry name" value="PRICHEXTENSN"/>
</dbReference>
<evidence type="ECO:0000256" key="1">
    <source>
        <dbReference type="SAM" id="MobiDB-lite"/>
    </source>
</evidence>
<reference evidence="2 3" key="1">
    <citation type="journal article" date="2015" name="Int. J. Syst. Evol. Microbiol.">
        <title>Micromonospora costi sp. nov., isolated from a leaf of Costus speciosus.</title>
        <authorList>
            <person name="Thawai C."/>
        </authorList>
    </citation>
    <scope>NUCLEOTIDE SEQUENCE [LARGE SCALE GENOMIC DNA]</scope>
    <source>
        <strain evidence="2 3">CS1-12</strain>
    </source>
</reference>
<feature type="compositionally biased region" description="Pro residues" evidence="1">
    <location>
        <begin position="294"/>
        <end position="304"/>
    </location>
</feature>
<accession>A0A3A9ZNM4</accession>
<sequence length="499" mass="52119">MPEPQPGADRPAEGSPRGTEPVREPAVAGESTSSPVPPETADEPAAAAEPAGTRGLSDREPDPADGPDGTRRLSDPEPDPADGPDGTRRLSDPEPDPADGPDGTRRLADPKPAGGAPGSPRPDEPSPAVTDEAGGPDGPSGTRRLPAVEAADAAPRWSGSAPVPPPPPRRRAWGESADPTPVPAAPPELPEHQIPVDPWAGADTGGWELPSAELPALPPPPPTLPYPAPPPTRPYSGPPAPAPLPHPMALPAHSVPPPAHPVSPPAVRPPVVAAPPAAPPPAPPKQRRSKRRGAPPPAAPPPGWQAPKGYVPVPVRRRRRWPWLLLLTLACCCGCPAYYGRPIWTQYPAHATLPAQVDDLSLREDSTSEQAARQLETEVREAHWLAEDTFAGVYATPDGKRVTVFGGTGFRLDPEGDADGEIARLAGSYRLGQVETVDTGVRGRHERCAVGHTDEGDVVVCTSVDHGSIATAVFTRLSVQDSAALLARLRTRIVTNDQS</sequence>
<keyword evidence="3" id="KW-1185">Reference proteome</keyword>
<dbReference type="Proteomes" id="UP000279968">
    <property type="component" value="Unassembled WGS sequence"/>
</dbReference>
<dbReference type="EMBL" id="RBAN01000010">
    <property type="protein sequence ID" value="RKN49898.1"/>
    <property type="molecule type" value="Genomic_DNA"/>
</dbReference>
<dbReference type="AlphaFoldDB" id="A0A3A9ZNM4"/>
<name>A0A3A9ZNM4_9ACTN</name>
<dbReference type="OrthoDB" id="3378381at2"/>
<feature type="region of interest" description="Disordered" evidence="1">
    <location>
        <begin position="1"/>
        <end position="310"/>
    </location>
</feature>
<evidence type="ECO:0000313" key="2">
    <source>
        <dbReference type="EMBL" id="RKN49898.1"/>
    </source>
</evidence>
<organism evidence="2 3">
    <name type="scientific">Micromonospora costi</name>
    <dbReference type="NCBI Taxonomy" id="1530042"/>
    <lineage>
        <taxon>Bacteria</taxon>
        <taxon>Bacillati</taxon>
        <taxon>Actinomycetota</taxon>
        <taxon>Actinomycetes</taxon>
        <taxon>Micromonosporales</taxon>
        <taxon>Micromonosporaceae</taxon>
        <taxon>Micromonospora</taxon>
    </lineage>
</organism>
<proteinExistence type="predicted"/>
<feature type="compositionally biased region" description="Pro residues" evidence="1">
    <location>
        <begin position="216"/>
        <end position="284"/>
    </location>
</feature>
<evidence type="ECO:0000313" key="3">
    <source>
        <dbReference type="Proteomes" id="UP000279968"/>
    </source>
</evidence>
<feature type="compositionally biased region" description="Basic and acidic residues" evidence="1">
    <location>
        <begin position="56"/>
        <end position="75"/>
    </location>
</feature>
<gene>
    <name evidence="2" type="ORF">D7193_31240</name>
</gene>
<dbReference type="RefSeq" id="WP_120783268.1">
    <property type="nucleotide sequence ID" value="NZ_RBAN01000010.1"/>
</dbReference>